<accession>A0A1F7XA55</accession>
<protein>
    <submittedName>
        <fullName evidence="2">Uncharacterized protein</fullName>
    </submittedName>
</protein>
<feature type="transmembrane region" description="Helical" evidence="1">
    <location>
        <begin position="105"/>
        <end position="132"/>
    </location>
</feature>
<dbReference type="EMBL" id="MGFS01000014">
    <property type="protein sequence ID" value="OGM11659.1"/>
    <property type="molecule type" value="Genomic_DNA"/>
</dbReference>
<organism evidence="2 3">
    <name type="scientific">Candidatus Woesebacteria bacterium RBG_16_34_12</name>
    <dbReference type="NCBI Taxonomy" id="1802480"/>
    <lineage>
        <taxon>Bacteria</taxon>
        <taxon>Candidatus Woeseibacteriota</taxon>
    </lineage>
</organism>
<dbReference type="Proteomes" id="UP000177053">
    <property type="component" value="Unassembled WGS sequence"/>
</dbReference>
<evidence type="ECO:0000313" key="3">
    <source>
        <dbReference type="Proteomes" id="UP000177053"/>
    </source>
</evidence>
<evidence type="ECO:0000256" key="1">
    <source>
        <dbReference type="SAM" id="Phobius"/>
    </source>
</evidence>
<evidence type="ECO:0000313" key="2">
    <source>
        <dbReference type="EMBL" id="OGM11659.1"/>
    </source>
</evidence>
<name>A0A1F7XA55_9BACT</name>
<sequence length="138" mass="16035">MKRLSLKRAKKIKKKILPKIKSKPKPIRIKKEKRQKEVKLRKNFLATLIITIFLWLSLAFIIYFVDPFSFAVIPTFLTLVFFAILFTFSILFANSRRGLLTASGLTIFLILRYFGVGNILNLLLLTAFVITIELYLSH</sequence>
<proteinExistence type="predicted"/>
<keyword evidence="1" id="KW-1133">Transmembrane helix</keyword>
<feature type="transmembrane region" description="Helical" evidence="1">
    <location>
        <begin position="44"/>
        <end position="65"/>
    </location>
</feature>
<dbReference type="AlphaFoldDB" id="A0A1F7XA55"/>
<gene>
    <name evidence="2" type="ORF">A2Z22_02560</name>
</gene>
<comment type="caution">
    <text evidence="2">The sequence shown here is derived from an EMBL/GenBank/DDBJ whole genome shotgun (WGS) entry which is preliminary data.</text>
</comment>
<keyword evidence="1" id="KW-0472">Membrane</keyword>
<feature type="transmembrane region" description="Helical" evidence="1">
    <location>
        <begin position="71"/>
        <end position="93"/>
    </location>
</feature>
<keyword evidence="1" id="KW-0812">Transmembrane</keyword>
<reference evidence="2 3" key="1">
    <citation type="journal article" date="2016" name="Nat. Commun.">
        <title>Thousands of microbial genomes shed light on interconnected biogeochemical processes in an aquifer system.</title>
        <authorList>
            <person name="Anantharaman K."/>
            <person name="Brown C.T."/>
            <person name="Hug L.A."/>
            <person name="Sharon I."/>
            <person name="Castelle C.J."/>
            <person name="Probst A.J."/>
            <person name="Thomas B.C."/>
            <person name="Singh A."/>
            <person name="Wilkins M.J."/>
            <person name="Karaoz U."/>
            <person name="Brodie E.L."/>
            <person name="Williams K.H."/>
            <person name="Hubbard S.S."/>
            <person name="Banfield J.F."/>
        </authorList>
    </citation>
    <scope>NUCLEOTIDE SEQUENCE [LARGE SCALE GENOMIC DNA]</scope>
</reference>